<proteinExistence type="predicted"/>
<dbReference type="EMBL" id="FCOL02000185">
    <property type="protein sequence ID" value="SAL85656.1"/>
    <property type="molecule type" value="Genomic_DNA"/>
</dbReference>
<dbReference type="Proteomes" id="UP000054925">
    <property type="component" value="Unassembled WGS sequence"/>
</dbReference>
<organism evidence="2 3">
    <name type="scientific">Caballeronia terrestris</name>
    <dbReference type="NCBI Taxonomy" id="1226301"/>
    <lineage>
        <taxon>Bacteria</taxon>
        <taxon>Pseudomonadati</taxon>
        <taxon>Pseudomonadota</taxon>
        <taxon>Betaproteobacteria</taxon>
        <taxon>Burkholderiales</taxon>
        <taxon>Burkholderiaceae</taxon>
        <taxon>Caballeronia</taxon>
    </lineage>
</organism>
<accession>A0A158KWW6</accession>
<feature type="compositionally biased region" description="Polar residues" evidence="1">
    <location>
        <begin position="33"/>
        <end position="46"/>
    </location>
</feature>
<evidence type="ECO:0000256" key="1">
    <source>
        <dbReference type="SAM" id="MobiDB-lite"/>
    </source>
</evidence>
<comment type="caution">
    <text evidence="2">The sequence shown here is derived from an EMBL/GenBank/DDBJ whole genome shotgun (WGS) entry which is preliminary data.</text>
</comment>
<protein>
    <submittedName>
        <fullName evidence="2">Uncharacterized protein</fullName>
    </submittedName>
</protein>
<name>A0A158KWW6_9BURK</name>
<evidence type="ECO:0000313" key="2">
    <source>
        <dbReference type="EMBL" id="SAL85656.1"/>
    </source>
</evidence>
<evidence type="ECO:0000313" key="3">
    <source>
        <dbReference type="Proteomes" id="UP000054925"/>
    </source>
</evidence>
<dbReference type="AlphaFoldDB" id="A0A158KWW6"/>
<keyword evidence="3" id="KW-1185">Reference proteome</keyword>
<reference evidence="2" key="1">
    <citation type="submission" date="2016-01" db="EMBL/GenBank/DDBJ databases">
        <authorList>
            <person name="Peeters C."/>
        </authorList>
    </citation>
    <scope>NUCLEOTIDE SEQUENCE [LARGE SCALE GENOMIC DNA]</scope>
    <source>
        <strain evidence="2">LMG 22937</strain>
    </source>
</reference>
<gene>
    <name evidence="2" type="ORF">AWB67_07001</name>
</gene>
<feature type="compositionally biased region" description="Polar residues" evidence="1">
    <location>
        <begin position="1"/>
        <end position="10"/>
    </location>
</feature>
<feature type="region of interest" description="Disordered" evidence="1">
    <location>
        <begin position="1"/>
        <end position="54"/>
    </location>
</feature>
<sequence length="83" mass="8376">MASNIDTSTCVPLPVRSRATSAASTPHDAKMPLTTSDTESPTSVGSPSGAPVASINPHSACKMMSYAGRCDSGPVCPKPDTLA</sequence>